<evidence type="ECO:0000313" key="2">
    <source>
        <dbReference type="EMBL" id="KAL0446484.1"/>
    </source>
</evidence>
<sequence>MHIDLLSRVNEDGHGEVAKFLEGQPLGFYLADYNPSESSTLRMECLKKTTTIPIVVGLRRHGVKVDGGCPLCAENEDIMHNLLHCPFVRQVWVFADLPWAITSDVQGEPED</sequence>
<dbReference type="Pfam" id="PF13966">
    <property type="entry name" value="zf-RVT"/>
    <property type="match status" value="1"/>
</dbReference>
<comment type="caution">
    <text evidence="2">The sequence shown here is derived from an EMBL/GenBank/DDBJ whole genome shotgun (WGS) entry which is preliminary data.</text>
</comment>
<reference evidence="2" key="2">
    <citation type="journal article" date="2024" name="Plant">
        <title>Genomic evolution and insights into agronomic trait innovations of Sesamum species.</title>
        <authorList>
            <person name="Miao H."/>
            <person name="Wang L."/>
            <person name="Qu L."/>
            <person name="Liu H."/>
            <person name="Sun Y."/>
            <person name="Le M."/>
            <person name="Wang Q."/>
            <person name="Wei S."/>
            <person name="Zheng Y."/>
            <person name="Lin W."/>
            <person name="Duan Y."/>
            <person name="Cao H."/>
            <person name="Xiong S."/>
            <person name="Wang X."/>
            <person name="Wei L."/>
            <person name="Li C."/>
            <person name="Ma Q."/>
            <person name="Ju M."/>
            <person name="Zhao R."/>
            <person name="Li G."/>
            <person name="Mu C."/>
            <person name="Tian Q."/>
            <person name="Mei H."/>
            <person name="Zhang T."/>
            <person name="Gao T."/>
            <person name="Zhang H."/>
        </authorList>
    </citation>
    <scope>NUCLEOTIDE SEQUENCE</scope>
    <source>
        <strain evidence="2">KEN1</strain>
    </source>
</reference>
<accession>A0AAW2WY10</accession>
<dbReference type="InterPro" id="IPR026960">
    <property type="entry name" value="RVT-Znf"/>
</dbReference>
<protein>
    <recommendedName>
        <fullName evidence="1">Reverse transcriptase zinc-binding domain-containing protein</fullName>
    </recommendedName>
</protein>
<gene>
    <name evidence="2" type="ORF">Slati_1776300</name>
</gene>
<proteinExistence type="predicted"/>
<dbReference type="EMBL" id="JACGWN010000006">
    <property type="protein sequence ID" value="KAL0446484.1"/>
    <property type="molecule type" value="Genomic_DNA"/>
</dbReference>
<dbReference type="AlphaFoldDB" id="A0AAW2WY10"/>
<organism evidence="2">
    <name type="scientific">Sesamum latifolium</name>
    <dbReference type="NCBI Taxonomy" id="2727402"/>
    <lineage>
        <taxon>Eukaryota</taxon>
        <taxon>Viridiplantae</taxon>
        <taxon>Streptophyta</taxon>
        <taxon>Embryophyta</taxon>
        <taxon>Tracheophyta</taxon>
        <taxon>Spermatophyta</taxon>
        <taxon>Magnoliopsida</taxon>
        <taxon>eudicotyledons</taxon>
        <taxon>Gunneridae</taxon>
        <taxon>Pentapetalae</taxon>
        <taxon>asterids</taxon>
        <taxon>lamiids</taxon>
        <taxon>Lamiales</taxon>
        <taxon>Pedaliaceae</taxon>
        <taxon>Sesamum</taxon>
    </lineage>
</organism>
<feature type="domain" description="Reverse transcriptase zinc-binding" evidence="1">
    <location>
        <begin position="51"/>
        <end position="92"/>
    </location>
</feature>
<evidence type="ECO:0000259" key="1">
    <source>
        <dbReference type="Pfam" id="PF13966"/>
    </source>
</evidence>
<name>A0AAW2WY10_9LAMI</name>
<reference evidence="2" key="1">
    <citation type="submission" date="2020-06" db="EMBL/GenBank/DDBJ databases">
        <authorList>
            <person name="Li T."/>
            <person name="Hu X."/>
            <person name="Zhang T."/>
            <person name="Song X."/>
            <person name="Zhang H."/>
            <person name="Dai N."/>
            <person name="Sheng W."/>
            <person name="Hou X."/>
            <person name="Wei L."/>
        </authorList>
    </citation>
    <scope>NUCLEOTIDE SEQUENCE</scope>
    <source>
        <strain evidence="2">KEN1</strain>
        <tissue evidence="2">Leaf</tissue>
    </source>
</reference>